<name>A0A167VG84_9EURO</name>
<keyword evidence="5 8" id="KW-0832">Ubl conjugation</keyword>
<dbReference type="InterPro" id="IPR048939">
    <property type="entry name" value="ATG5_UblA"/>
</dbReference>
<dbReference type="Pfam" id="PF20637">
    <property type="entry name" value="ATG5_HBR"/>
    <property type="match status" value="1"/>
</dbReference>
<evidence type="ECO:0000256" key="1">
    <source>
        <dbReference type="ARBA" id="ARBA00004623"/>
    </source>
</evidence>
<dbReference type="VEuPathDB" id="FungiDB:AAP_05569"/>
<evidence type="ECO:0000256" key="4">
    <source>
        <dbReference type="ARBA" id="ARBA00022499"/>
    </source>
</evidence>
<organism evidence="12 13">
    <name type="scientific">Ascosphaera apis ARSEF 7405</name>
    <dbReference type="NCBI Taxonomy" id="392613"/>
    <lineage>
        <taxon>Eukaryota</taxon>
        <taxon>Fungi</taxon>
        <taxon>Dikarya</taxon>
        <taxon>Ascomycota</taxon>
        <taxon>Pezizomycotina</taxon>
        <taxon>Eurotiomycetes</taxon>
        <taxon>Eurotiomycetidae</taxon>
        <taxon>Onygenales</taxon>
        <taxon>Ascosphaeraceae</taxon>
        <taxon>Ascosphaera</taxon>
    </lineage>
</organism>
<dbReference type="GO" id="GO:0034045">
    <property type="term" value="C:phagophore assembly site membrane"/>
    <property type="evidence" value="ECO:0007669"/>
    <property type="project" value="UniProtKB-SubCell"/>
</dbReference>
<keyword evidence="8" id="KW-0472">Membrane</keyword>
<reference evidence="12 13" key="1">
    <citation type="journal article" date="2016" name="Genome Biol. Evol.">
        <title>Divergent and convergent evolution of fungal pathogenicity.</title>
        <authorList>
            <person name="Shang Y."/>
            <person name="Xiao G."/>
            <person name="Zheng P."/>
            <person name="Cen K."/>
            <person name="Zhan S."/>
            <person name="Wang C."/>
        </authorList>
    </citation>
    <scope>NUCLEOTIDE SEQUENCE [LARGE SCALE GENOMIC DNA]</scope>
    <source>
        <strain evidence="12 13">ARSEF 7405</strain>
    </source>
</reference>
<comment type="subcellular location">
    <subcellularLocation>
        <location evidence="1 8">Preautophagosomal structure membrane</location>
        <topology evidence="1 8">Peripheral membrane protein</topology>
    </subcellularLocation>
</comment>
<dbReference type="GO" id="GO:0005776">
    <property type="term" value="C:autophagosome"/>
    <property type="evidence" value="ECO:0007669"/>
    <property type="project" value="TreeGrafter"/>
</dbReference>
<dbReference type="Gene3D" id="3.10.20.90">
    <property type="entry name" value="Phosphatidylinositol 3-kinase Catalytic Subunit, Chain A, domain 1"/>
    <property type="match status" value="1"/>
</dbReference>
<evidence type="ECO:0000256" key="6">
    <source>
        <dbReference type="ARBA" id="ARBA00023006"/>
    </source>
</evidence>
<dbReference type="PANTHER" id="PTHR13040:SF2">
    <property type="entry name" value="AUTOPHAGY PROTEIN 5"/>
    <property type="match status" value="1"/>
</dbReference>
<evidence type="ECO:0000256" key="5">
    <source>
        <dbReference type="ARBA" id="ARBA00022843"/>
    </source>
</evidence>
<dbReference type="GO" id="GO:0000422">
    <property type="term" value="P:autophagy of mitochondrion"/>
    <property type="evidence" value="ECO:0007669"/>
    <property type="project" value="TreeGrafter"/>
</dbReference>
<keyword evidence="13" id="KW-1185">Reference proteome</keyword>
<evidence type="ECO:0000256" key="3">
    <source>
        <dbReference type="ARBA" id="ARBA00015616"/>
    </source>
</evidence>
<dbReference type="Proteomes" id="UP000242877">
    <property type="component" value="Unassembled WGS sequence"/>
</dbReference>
<dbReference type="AlphaFoldDB" id="A0A167VG84"/>
<feature type="domain" description="Autophagy protein ATG5 UblA" evidence="11">
    <location>
        <begin position="10"/>
        <end position="120"/>
    </location>
</feature>
<evidence type="ECO:0000256" key="7">
    <source>
        <dbReference type="ARBA" id="ARBA00024770"/>
    </source>
</evidence>
<evidence type="ECO:0000256" key="8">
    <source>
        <dbReference type="RuleBase" id="RU361202"/>
    </source>
</evidence>
<gene>
    <name evidence="12" type="ORF">AAP_05569</name>
</gene>
<evidence type="ECO:0000259" key="9">
    <source>
        <dbReference type="Pfam" id="PF04106"/>
    </source>
</evidence>
<dbReference type="InterPro" id="IPR042526">
    <property type="entry name" value="Atg5_HR"/>
</dbReference>
<comment type="function">
    <text evidence="7">Involved in cytoplasm to vacuole transport (Cvt) and autophagic vesicle formation. Autophagy is essential for maintenance of amino acid levels and protein synthesis under nitrogen starvation. Required for selective autophagic degradation of the nucleus (nucleophagy). Also required for mitophagy, which eliminates defective or superfluous mitochondria in order to fulfill cellular energy requirements and prevent excess ROS production. Conjugation with ATG12, through a ubiquitin-like conjugating system involving ATG7 as an E1-like activating enzyme and ATG10 as an E2-like conjugating enzyme, is essential for its function. The ATG12-ATG5 conjugate acts as an E3-like enzyme which is required for lipidation of ATG8 and ATG8 association to the vesicle membranes.</text>
</comment>
<dbReference type="GO" id="GO:0006995">
    <property type="term" value="P:cellular response to nitrogen starvation"/>
    <property type="evidence" value="ECO:0007669"/>
    <property type="project" value="TreeGrafter"/>
</dbReference>
<dbReference type="InterPro" id="IPR048940">
    <property type="entry name" value="ATG5_HBR"/>
</dbReference>
<sequence length="293" mass="32538">MSIPAIQAKIWNGRIPLEIKLAPSESRFFDQGEPYITSCPRLSYLPLLLPKLLAFFSSSLIDPAVKSSNGWFSFEDVPLRWHYPVGLLYDMHCGAKQISEVAADAMQKQGNLPWKLVIHFHDFPENELVKLDESGNVLIDAYMNNVKEADFLRNGSAKAIMSLSKKNSSGLWESVASQDFARFQRIMNMLMSSSQEIRHIPIRVFTPISPGSENQAPKIIQSLFAPSVDDEVLTIGSALHSMLPTLFPDKQAPVSSKPVLHGAVVPLTAPLEEILRCAAYADGWLNIVLSMSN</sequence>
<dbReference type="GO" id="GO:0044233">
    <property type="term" value="C:mitochondria-associated endoplasmic reticulum membrane contact site"/>
    <property type="evidence" value="ECO:0007669"/>
    <property type="project" value="TreeGrafter"/>
</dbReference>
<keyword evidence="6 8" id="KW-0072">Autophagy</keyword>
<accession>A0A167VG84</accession>
<dbReference type="Pfam" id="PF20638">
    <property type="entry name" value="ATG5_UblA"/>
    <property type="match status" value="1"/>
</dbReference>
<keyword evidence="4 8" id="KW-1017">Isopeptide bond</keyword>
<dbReference type="Pfam" id="PF04106">
    <property type="entry name" value="ATG5_UblB"/>
    <property type="match status" value="1"/>
</dbReference>
<dbReference type="PANTHER" id="PTHR13040">
    <property type="entry name" value="AUTOPHAGY PROTEIN 5"/>
    <property type="match status" value="1"/>
</dbReference>
<dbReference type="GO" id="GO:0019776">
    <property type="term" value="F:Atg8-family ligase activity"/>
    <property type="evidence" value="ECO:0007669"/>
    <property type="project" value="TreeGrafter"/>
</dbReference>
<comment type="similarity">
    <text evidence="2 8">Belongs to the ATG5 family.</text>
</comment>
<evidence type="ECO:0000313" key="13">
    <source>
        <dbReference type="Proteomes" id="UP000242877"/>
    </source>
</evidence>
<dbReference type="Gene3D" id="3.10.20.620">
    <property type="match status" value="1"/>
</dbReference>
<dbReference type="Gene3D" id="1.10.246.190">
    <property type="entry name" value="Autophagy protein Apg5, helix rich domain"/>
    <property type="match status" value="1"/>
</dbReference>
<evidence type="ECO:0000313" key="12">
    <source>
        <dbReference type="EMBL" id="KZZ87486.1"/>
    </source>
</evidence>
<evidence type="ECO:0000256" key="2">
    <source>
        <dbReference type="ARBA" id="ARBA00006910"/>
    </source>
</evidence>
<keyword evidence="8" id="KW-0813">Transport</keyword>
<dbReference type="GO" id="GO:0061908">
    <property type="term" value="C:phagophore"/>
    <property type="evidence" value="ECO:0007669"/>
    <property type="project" value="TreeGrafter"/>
</dbReference>
<proteinExistence type="inferred from homology"/>
<feature type="domain" description="Autophagy protein ATG5 alpha-helical bundle region" evidence="10">
    <location>
        <begin position="139"/>
        <end position="192"/>
    </location>
</feature>
<dbReference type="GO" id="GO:0034727">
    <property type="term" value="P:piecemeal microautophagy of the nucleus"/>
    <property type="evidence" value="ECO:0007669"/>
    <property type="project" value="TreeGrafter"/>
</dbReference>
<dbReference type="InterPro" id="IPR042527">
    <property type="entry name" value="Atg5_UblA_dom_sf"/>
</dbReference>
<dbReference type="EMBL" id="AZGZ01000033">
    <property type="protein sequence ID" value="KZZ87486.1"/>
    <property type="molecule type" value="Genomic_DNA"/>
</dbReference>
<evidence type="ECO:0000259" key="11">
    <source>
        <dbReference type="Pfam" id="PF20638"/>
    </source>
</evidence>
<dbReference type="GO" id="GO:0034274">
    <property type="term" value="C:Atg12-Atg5-Atg16 complex"/>
    <property type="evidence" value="ECO:0007669"/>
    <property type="project" value="TreeGrafter"/>
</dbReference>
<dbReference type="OrthoDB" id="272162at2759"/>
<protein>
    <recommendedName>
        <fullName evidence="3 8">Autophagy protein 5</fullName>
    </recommendedName>
</protein>
<comment type="subunit">
    <text evidence="8">Conjugated with ATG12.</text>
</comment>
<evidence type="ECO:0000259" key="10">
    <source>
        <dbReference type="Pfam" id="PF20637"/>
    </source>
</evidence>
<comment type="caution">
    <text evidence="12">The sequence shown here is derived from an EMBL/GenBank/DDBJ whole genome shotgun (WGS) entry which is preliminary data.</text>
</comment>
<dbReference type="FunFam" id="3.10.20.620:FF:000004">
    <property type="entry name" value="Autophagy protein 5"/>
    <property type="match status" value="1"/>
</dbReference>
<dbReference type="InterPro" id="IPR007239">
    <property type="entry name" value="Atg5"/>
</dbReference>
<dbReference type="InterPro" id="IPR048318">
    <property type="entry name" value="ATG5_UblB"/>
</dbReference>
<feature type="domain" description="Autophagy protein ATG5 UblB" evidence="9">
    <location>
        <begin position="199"/>
        <end position="289"/>
    </location>
</feature>